<comment type="similarity">
    <text evidence="2">Belongs to the bacterial sugar transferase family.</text>
</comment>
<proteinExistence type="inferred from homology"/>
<keyword evidence="11" id="KW-1185">Reference proteome</keyword>
<dbReference type="PANTHER" id="PTHR30576:SF0">
    <property type="entry name" value="UNDECAPRENYL-PHOSPHATE N-ACETYLGALACTOSAMINYL 1-PHOSPHATE TRANSFERASE-RELATED"/>
    <property type="match status" value="1"/>
</dbReference>
<organism evidence="10 11">
    <name type="scientific">Mycolicibacterium aichiense</name>
    <dbReference type="NCBI Taxonomy" id="1799"/>
    <lineage>
        <taxon>Bacteria</taxon>
        <taxon>Bacillati</taxon>
        <taxon>Actinomycetota</taxon>
        <taxon>Actinomycetes</taxon>
        <taxon>Mycobacteriales</taxon>
        <taxon>Mycobacteriaceae</taxon>
        <taxon>Mycolicibacterium</taxon>
    </lineage>
</organism>
<accession>A0AAD1HNH1</accession>
<comment type="subcellular location">
    <subcellularLocation>
        <location evidence="1">Membrane</location>
        <topology evidence="1">Multi-pass membrane protein</topology>
    </subcellularLocation>
</comment>
<dbReference type="PANTHER" id="PTHR30576">
    <property type="entry name" value="COLANIC BIOSYNTHESIS UDP-GLUCOSE LIPID CARRIER TRANSFERASE"/>
    <property type="match status" value="1"/>
</dbReference>
<reference evidence="10 11" key="1">
    <citation type="journal article" date="2019" name="Emerg. Microbes Infect.">
        <title>Comprehensive subspecies identification of 175 nontuberculous mycobacteria species based on 7547 genomic profiles.</title>
        <authorList>
            <person name="Matsumoto Y."/>
            <person name="Kinjo T."/>
            <person name="Motooka D."/>
            <person name="Nabeya D."/>
            <person name="Jung N."/>
            <person name="Uechi K."/>
            <person name="Horii T."/>
            <person name="Iida T."/>
            <person name="Fujita J."/>
            <person name="Nakamura S."/>
        </authorList>
    </citation>
    <scope>NUCLEOTIDE SEQUENCE [LARGE SCALE GENOMIC DNA]</scope>
    <source>
        <strain evidence="10 11">JCM 6376</strain>
    </source>
</reference>
<evidence type="ECO:0000256" key="1">
    <source>
        <dbReference type="ARBA" id="ARBA00004141"/>
    </source>
</evidence>
<dbReference type="NCBIfam" id="TIGR03025">
    <property type="entry name" value="EPS_sugtrans"/>
    <property type="match status" value="1"/>
</dbReference>
<dbReference type="Gene3D" id="3.40.50.720">
    <property type="entry name" value="NAD(P)-binding Rossmann-like Domain"/>
    <property type="match status" value="1"/>
</dbReference>
<evidence type="ECO:0000313" key="10">
    <source>
        <dbReference type="EMBL" id="BBX07929.1"/>
    </source>
</evidence>
<evidence type="ECO:0000256" key="4">
    <source>
        <dbReference type="ARBA" id="ARBA00022692"/>
    </source>
</evidence>
<evidence type="ECO:0000256" key="6">
    <source>
        <dbReference type="ARBA" id="ARBA00023136"/>
    </source>
</evidence>
<dbReference type="InterPro" id="IPR003362">
    <property type="entry name" value="Bact_transf"/>
</dbReference>
<evidence type="ECO:0000256" key="7">
    <source>
        <dbReference type="SAM" id="MobiDB-lite"/>
    </source>
</evidence>
<dbReference type="Pfam" id="PF13727">
    <property type="entry name" value="CoA_binding_3"/>
    <property type="match status" value="1"/>
</dbReference>
<keyword evidence="5 8" id="KW-1133">Transmembrane helix</keyword>
<keyword evidence="6 8" id="KW-0472">Membrane</keyword>
<feature type="transmembrane region" description="Helical" evidence="8">
    <location>
        <begin position="99"/>
        <end position="119"/>
    </location>
</feature>
<keyword evidence="3" id="KW-0808">Transferase</keyword>
<evidence type="ECO:0000313" key="11">
    <source>
        <dbReference type="Proteomes" id="UP000467327"/>
    </source>
</evidence>
<evidence type="ECO:0000259" key="9">
    <source>
        <dbReference type="Pfam" id="PF02397"/>
    </source>
</evidence>
<evidence type="ECO:0000256" key="8">
    <source>
        <dbReference type="SAM" id="Phobius"/>
    </source>
</evidence>
<sequence length="509" mass="55607">MGLAITFAADLTSASAASAIGLSLAHNAGLPMPPLWMMACYAPLVVVILAARASYRPKLHDTLIGEFMSVQAAAALAAMLLLAGMAFADIAGDLGDTVAQVWLTTAMGLPIGRLFAVVVQRALRRNQVLQSPTLIMGNGEIACHLAKRFRDNPRYGIRPVGLVDADAPWAASAGDCPIPAVGTPATIADAIRATGAEALVVAFSRTRDKDLVSAMKTARLAGLTVWIVPRMFDTIGQRCRMDYVGGLPVMTLSSTNPRSWQFTTKHISDRVIATAVLTVISPLFLFLMAAVRLSSPGPIFFRQPRVGRDGIVFDCLKFRSMRMPRPRDTAFVVHDGRAPGGVEGADRRTRIGKLMRVSSLDELPQLLNVIRGDMSLVGPRPERPEYVERFDSQIRRYGERHRVKAGMTGWAQVHGLRGQTSIDDRVEWDNFYIENWSLALDLQILLMTIPAVLRPSEKLSYTGPISRCQAPQEPRPSRVTVHRRLYRTPSVQSSRSRSDARATPFAATG</sequence>
<dbReference type="GO" id="GO:0016020">
    <property type="term" value="C:membrane"/>
    <property type="evidence" value="ECO:0007669"/>
    <property type="project" value="UniProtKB-SubCell"/>
</dbReference>
<dbReference type="InterPro" id="IPR017475">
    <property type="entry name" value="EPS_sugar_tfrase"/>
</dbReference>
<feature type="transmembrane region" description="Helical" evidence="8">
    <location>
        <begin position="67"/>
        <end position="87"/>
    </location>
</feature>
<evidence type="ECO:0000256" key="5">
    <source>
        <dbReference type="ARBA" id="ARBA00022989"/>
    </source>
</evidence>
<dbReference type="EMBL" id="AP022561">
    <property type="protein sequence ID" value="BBX07929.1"/>
    <property type="molecule type" value="Genomic_DNA"/>
</dbReference>
<name>A0AAD1HNH1_9MYCO</name>
<dbReference type="GO" id="GO:0016780">
    <property type="term" value="F:phosphotransferase activity, for other substituted phosphate groups"/>
    <property type="evidence" value="ECO:0007669"/>
    <property type="project" value="TreeGrafter"/>
</dbReference>
<evidence type="ECO:0000256" key="3">
    <source>
        <dbReference type="ARBA" id="ARBA00022679"/>
    </source>
</evidence>
<gene>
    <name evidence="10" type="ORF">MAIC_27320</name>
</gene>
<feature type="domain" description="Bacterial sugar transferase" evidence="9">
    <location>
        <begin position="265"/>
        <end position="453"/>
    </location>
</feature>
<protein>
    <submittedName>
        <fullName evidence="10">Undecaprenyl-phosphate glucose phosphotransferase</fullName>
    </submittedName>
</protein>
<keyword evidence="4 8" id="KW-0812">Transmembrane</keyword>
<dbReference type="KEGG" id="maic:MAIC_27320"/>
<feature type="region of interest" description="Disordered" evidence="7">
    <location>
        <begin position="464"/>
        <end position="509"/>
    </location>
</feature>
<feature type="transmembrane region" description="Helical" evidence="8">
    <location>
        <begin position="271"/>
        <end position="291"/>
    </location>
</feature>
<dbReference type="AlphaFoldDB" id="A0AAD1HNH1"/>
<feature type="transmembrane region" description="Helical" evidence="8">
    <location>
        <begin position="35"/>
        <end position="55"/>
    </location>
</feature>
<dbReference type="Pfam" id="PF02397">
    <property type="entry name" value="Bac_transf"/>
    <property type="match status" value="1"/>
</dbReference>
<evidence type="ECO:0000256" key="2">
    <source>
        <dbReference type="ARBA" id="ARBA00006464"/>
    </source>
</evidence>
<dbReference type="Proteomes" id="UP000467327">
    <property type="component" value="Chromosome"/>
</dbReference>
<dbReference type="RefSeq" id="WP_264028816.1">
    <property type="nucleotide sequence ID" value="NZ_JACKTJ010000068.1"/>
</dbReference>